<keyword evidence="1" id="KW-0732">Signal</keyword>
<dbReference type="PANTHER" id="PTHR16026">
    <property type="entry name" value="CARTILAGE ACIDIC PROTEIN 1"/>
    <property type="match status" value="1"/>
</dbReference>
<dbReference type="Pfam" id="PF07593">
    <property type="entry name" value="UnbV_ASPIC"/>
    <property type="match status" value="1"/>
</dbReference>
<dbReference type="InterPro" id="IPR028994">
    <property type="entry name" value="Integrin_alpha_N"/>
</dbReference>
<dbReference type="EMBL" id="CAFBPN010000023">
    <property type="protein sequence ID" value="CAB5016644.1"/>
    <property type="molecule type" value="Genomic_DNA"/>
</dbReference>
<evidence type="ECO:0000313" key="4">
    <source>
        <dbReference type="EMBL" id="CAB5062404.1"/>
    </source>
</evidence>
<dbReference type="Pfam" id="PF13517">
    <property type="entry name" value="FG-GAP_3"/>
    <property type="match status" value="2"/>
</dbReference>
<dbReference type="InterPro" id="IPR011519">
    <property type="entry name" value="UnbV_ASPIC"/>
</dbReference>
<reference evidence="3" key="1">
    <citation type="submission" date="2020-05" db="EMBL/GenBank/DDBJ databases">
        <authorList>
            <person name="Chiriac C."/>
            <person name="Salcher M."/>
            <person name="Ghai R."/>
            <person name="Kavagutti S V."/>
        </authorList>
    </citation>
    <scope>NUCLEOTIDE SEQUENCE</scope>
</reference>
<dbReference type="PROSITE" id="PS51257">
    <property type="entry name" value="PROKAR_LIPOPROTEIN"/>
    <property type="match status" value="1"/>
</dbReference>
<organism evidence="3">
    <name type="scientific">freshwater metagenome</name>
    <dbReference type="NCBI Taxonomy" id="449393"/>
    <lineage>
        <taxon>unclassified sequences</taxon>
        <taxon>metagenomes</taxon>
        <taxon>ecological metagenomes</taxon>
    </lineage>
</organism>
<evidence type="ECO:0000259" key="2">
    <source>
        <dbReference type="Pfam" id="PF07593"/>
    </source>
</evidence>
<feature type="domain" description="ASPIC/UnbV" evidence="2">
    <location>
        <begin position="505"/>
        <end position="576"/>
    </location>
</feature>
<evidence type="ECO:0000313" key="3">
    <source>
        <dbReference type="EMBL" id="CAB5016644.1"/>
    </source>
</evidence>
<dbReference type="SUPFAM" id="SSF69318">
    <property type="entry name" value="Integrin alpha N-terminal domain"/>
    <property type="match status" value="1"/>
</dbReference>
<gene>
    <name evidence="3" type="ORF">UFOPK4098_00621</name>
    <name evidence="4" type="ORF">UFOPK4347_00476</name>
</gene>
<protein>
    <submittedName>
        <fullName evidence="3">Unannotated protein</fullName>
    </submittedName>
</protein>
<sequence length="581" mass="62791">MSKFVKSGLLLATVSLATTLISCGGSSKSYVVAAAPTFADESQAAGFVVSHGKRAEEKDCLFNPTVIKAAFPKVTPPNVARDLSRQCDPERSAGGAAAVDVNGDGLDDIVFTRLYNHPLLYINKSTKKKVLFVDETKGSAFEKISSSTNGVAAADIDKDGDQDIVVTSLAGKQLFLFINDGKGKFTEKAVERGVAMIDGRPHSGMGISFGDYDNDGWIDFHTNEWQTTDTAEFVTPSHSRLFRNLGASGRPGFFEDTTEKAGVKLESRIELVYSFSSSFTDFDGDGFLDLAIAMDFGQSRFYWNNGDGTFTNGTVDADLGKEENGMGMAIGFFGRQQQLAMVVTSIRTRTECNDGSSLLRTGNRLYFYSGKRKFAEVTDEAGIRNSNWGWGVNLIDTTNAGKRDVVTAAGMAIPWKDSPDCWRHDPIRLWLDDGSGSYSEKAKLAGLTNTEPSKGVIVFDADNDGRQDLFITRDANTPLFLHNTTASVGKWLGVKVLGSTSNADALGAKITVTPIEGAEVMKAFVGTTGSFLTQDGRVTHFGLNNFRGKVASIKVEFPASKKSVVLTDVKPNQVVTIREPQ</sequence>
<dbReference type="InterPro" id="IPR027039">
    <property type="entry name" value="Crtac1"/>
</dbReference>
<dbReference type="EMBL" id="CAFBQU010000008">
    <property type="protein sequence ID" value="CAB5062404.1"/>
    <property type="molecule type" value="Genomic_DNA"/>
</dbReference>
<proteinExistence type="predicted"/>
<name>A0A6J7QRI7_9ZZZZ</name>
<dbReference type="InterPro" id="IPR013517">
    <property type="entry name" value="FG-GAP"/>
</dbReference>
<accession>A0A6J7QRI7</accession>
<dbReference type="AlphaFoldDB" id="A0A6J7QRI7"/>
<dbReference type="PANTHER" id="PTHR16026:SF0">
    <property type="entry name" value="CARTILAGE ACIDIC PROTEIN 1"/>
    <property type="match status" value="1"/>
</dbReference>
<dbReference type="Gene3D" id="2.130.10.130">
    <property type="entry name" value="Integrin alpha, N-terminal"/>
    <property type="match status" value="2"/>
</dbReference>
<evidence type="ECO:0000256" key="1">
    <source>
        <dbReference type="ARBA" id="ARBA00022729"/>
    </source>
</evidence>